<dbReference type="Gene3D" id="1.10.510.10">
    <property type="entry name" value="Transferase(Phosphotransferase) domain 1"/>
    <property type="match status" value="1"/>
</dbReference>
<dbReference type="PANTHER" id="PTHR24359:SF1">
    <property type="entry name" value="INHIBITOR OF NUCLEAR FACTOR KAPPA-B KINASE EPSILON SUBUNIT HOMOLOG 1-RELATED"/>
    <property type="match status" value="1"/>
</dbReference>
<evidence type="ECO:0000313" key="4">
    <source>
        <dbReference type="Proteomes" id="UP000803884"/>
    </source>
</evidence>
<dbReference type="CDD" id="cd00180">
    <property type="entry name" value="PKc"/>
    <property type="match status" value="1"/>
</dbReference>
<dbReference type="AlphaFoldDB" id="A0AB34L6K4"/>
<accession>A0AB34L6K4</accession>
<dbReference type="SMART" id="SM00220">
    <property type="entry name" value="S_TKc"/>
    <property type="match status" value="1"/>
</dbReference>
<reference evidence="3 4" key="1">
    <citation type="journal article" date="2020" name="Microbiol. Resour. Announc.">
        <title>Draft Genome Sequence of a Cladosporium Species Isolated from the Mesophotic Ascidian Didemnum maculosum.</title>
        <authorList>
            <person name="Gioti A."/>
            <person name="Siaperas R."/>
            <person name="Nikolaivits E."/>
            <person name="Le Goff G."/>
            <person name="Ouazzani J."/>
            <person name="Kotoulas G."/>
            <person name="Topakas E."/>
        </authorList>
    </citation>
    <scope>NUCLEOTIDE SEQUENCE [LARGE SCALE GENOMIC DNA]</scope>
    <source>
        <strain evidence="3 4">TM138-S3</strain>
    </source>
</reference>
<dbReference type="SUPFAM" id="SSF56112">
    <property type="entry name" value="Protein kinase-like (PK-like)"/>
    <property type="match status" value="1"/>
</dbReference>
<organism evidence="3 4">
    <name type="scientific">Cladosporium halotolerans</name>
    <dbReference type="NCBI Taxonomy" id="1052096"/>
    <lineage>
        <taxon>Eukaryota</taxon>
        <taxon>Fungi</taxon>
        <taxon>Dikarya</taxon>
        <taxon>Ascomycota</taxon>
        <taxon>Pezizomycotina</taxon>
        <taxon>Dothideomycetes</taxon>
        <taxon>Dothideomycetidae</taxon>
        <taxon>Cladosporiales</taxon>
        <taxon>Cladosporiaceae</taxon>
        <taxon>Cladosporium</taxon>
    </lineage>
</organism>
<dbReference type="Proteomes" id="UP000803884">
    <property type="component" value="Unassembled WGS sequence"/>
</dbReference>
<evidence type="ECO:0000313" key="3">
    <source>
        <dbReference type="EMBL" id="KAL1590644.1"/>
    </source>
</evidence>
<dbReference type="RefSeq" id="XP_069233749.1">
    <property type="nucleotide sequence ID" value="XM_069369379.1"/>
</dbReference>
<dbReference type="InterPro" id="IPR011009">
    <property type="entry name" value="Kinase-like_dom_sf"/>
</dbReference>
<dbReference type="EMBL" id="JAAQHG020000002">
    <property type="protein sequence ID" value="KAL1590644.1"/>
    <property type="molecule type" value="Genomic_DNA"/>
</dbReference>
<dbReference type="GO" id="GO:0004674">
    <property type="term" value="F:protein serine/threonine kinase activity"/>
    <property type="evidence" value="ECO:0007669"/>
    <property type="project" value="TreeGrafter"/>
</dbReference>
<dbReference type="Pfam" id="PF00069">
    <property type="entry name" value="Pkinase"/>
    <property type="match status" value="1"/>
</dbReference>
<gene>
    <name evidence="3" type="ORF">WHR41_00773</name>
</gene>
<dbReference type="PROSITE" id="PS50011">
    <property type="entry name" value="PROTEIN_KINASE_DOM"/>
    <property type="match status" value="1"/>
</dbReference>
<dbReference type="PANTHER" id="PTHR24359">
    <property type="entry name" value="SERINE/THREONINE-PROTEIN KINASE SBK1"/>
    <property type="match status" value="1"/>
</dbReference>
<sequence>MPTGTVGGDTGPSCRAARTFQLNNLALPCYHTTNSISLEFYPEDGLIERYTVQKVREILRCSCEICKRDKGHFKRSVDLQACGEKIVKKDGIRTFALLVHIQHPCLMLGFVQNAHDGIQHPSTVSDKDLKETYWRTYQKAAQDESNVLIKEFQSSKHQFIAPMLDPTYQVYASEAVLPFANEEEIGRGAYGTVYRLEIPEHHCRVFPESIKPIWNRTTIDKEMRKHRCVAFARKEFSRRDMVTFWAEAENLRRVRDVLEGKHIVNMLKPCRRGDTYSILFPYAEMSLEQFLDEKADAHRGAPLERDEVWSQVLGISEALTDIAESLGKKDLSSTEFHSSDAETWVGCHFDLKPANILIFGDGVWKIADFGQAAFKPRQGTDTNMTNEGGSDAYSAPETDTGGRTGTRYDVWSLGCIMLEVTAFIAGGREGRYGRGSLMTARQTIPDGSNGRNSRLWQRGQSEGVYVVKPEVLNFIQGLFDMLPLHTASGNFLRRILSLIKQMLAPDAKQRRDANGVVHELRDMIKPEEPLRDVELGQSQPRAGERPLGQEFLSGLRFWHTQHSPVLGGSQSRAHGHASSTSVNLHLYASDDSSIRLNVVRENGRSDSERVTRSETMFVPVYAFSTRVRERSSCPHFYLSASENPRGEQPSGYHPSLVLYGLEFTVSSSFGHLPDAIAAQSAFTGQCVLENRSFNLKSCHADLLTGKLKKVGNMLSRVHEAVNRFGNNSQAGNASRDGPSNSTGDIVMQIWREIIPDVSDATPKRPKIRRIAVFNRDRTIFLLPLQVEYSIRKGTNGNLVVFEPTDPS</sequence>
<proteinExistence type="predicted"/>
<feature type="compositionally biased region" description="Polar residues" evidence="1">
    <location>
        <begin position="379"/>
        <end position="388"/>
    </location>
</feature>
<name>A0AB34L6K4_9PEZI</name>
<dbReference type="GeneID" id="96002217"/>
<dbReference type="InterPro" id="IPR000719">
    <property type="entry name" value="Prot_kinase_dom"/>
</dbReference>
<feature type="domain" description="Protein kinase" evidence="2">
    <location>
        <begin position="179"/>
        <end position="521"/>
    </location>
</feature>
<feature type="region of interest" description="Disordered" evidence="1">
    <location>
        <begin position="377"/>
        <end position="400"/>
    </location>
</feature>
<evidence type="ECO:0000256" key="1">
    <source>
        <dbReference type="SAM" id="MobiDB-lite"/>
    </source>
</evidence>
<dbReference type="GO" id="GO:0005524">
    <property type="term" value="F:ATP binding"/>
    <property type="evidence" value="ECO:0007669"/>
    <property type="project" value="InterPro"/>
</dbReference>
<comment type="caution">
    <text evidence="3">The sequence shown here is derived from an EMBL/GenBank/DDBJ whole genome shotgun (WGS) entry which is preliminary data.</text>
</comment>
<protein>
    <recommendedName>
        <fullName evidence="2">Protein kinase domain-containing protein</fullName>
    </recommendedName>
</protein>
<keyword evidence="4" id="KW-1185">Reference proteome</keyword>
<evidence type="ECO:0000259" key="2">
    <source>
        <dbReference type="PROSITE" id="PS50011"/>
    </source>
</evidence>